<feature type="signal peptide" evidence="1">
    <location>
        <begin position="1"/>
        <end position="19"/>
    </location>
</feature>
<accession>A0AAV7QK56</accession>
<feature type="chain" id="PRO_5043911044" description="Secreted protein" evidence="1">
    <location>
        <begin position="20"/>
        <end position="86"/>
    </location>
</feature>
<comment type="caution">
    <text evidence="2">The sequence shown here is derived from an EMBL/GenBank/DDBJ whole genome shotgun (WGS) entry which is preliminary data.</text>
</comment>
<organism evidence="2 3">
    <name type="scientific">Pleurodeles waltl</name>
    <name type="common">Iberian ribbed newt</name>
    <dbReference type="NCBI Taxonomy" id="8319"/>
    <lineage>
        <taxon>Eukaryota</taxon>
        <taxon>Metazoa</taxon>
        <taxon>Chordata</taxon>
        <taxon>Craniata</taxon>
        <taxon>Vertebrata</taxon>
        <taxon>Euteleostomi</taxon>
        <taxon>Amphibia</taxon>
        <taxon>Batrachia</taxon>
        <taxon>Caudata</taxon>
        <taxon>Salamandroidea</taxon>
        <taxon>Salamandridae</taxon>
        <taxon>Pleurodelinae</taxon>
        <taxon>Pleurodeles</taxon>
    </lineage>
</organism>
<name>A0AAV7QK56_PLEWA</name>
<keyword evidence="1" id="KW-0732">Signal</keyword>
<evidence type="ECO:0000313" key="2">
    <source>
        <dbReference type="EMBL" id="KAJ1140849.1"/>
    </source>
</evidence>
<proteinExistence type="predicted"/>
<protein>
    <recommendedName>
        <fullName evidence="4">Secreted protein</fullName>
    </recommendedName>
</protein>
<keyword evidence="3" id="KW-1185">Reference proteome</keyword>
<evidence type="ECO:0000256" key="1">
    <source>
        <dbReference type="SAM" id="SignalP"/>
    </source>
</evidence>
<sequence length="86" mass="9510">MRVVFACSLPVCGVMGSSAFGAFSSSYPRTVVDNFKGFCCYDFCNKRHPETVSVLVPTNVEFGALLPYDMLFFCYALCDGKCYDVT</sequence>
<reference evidence="2" key="1">
    <citation type="journal article" date="2022" name="bioRxiv">
        <title>Sequencing and chromosome-scale assembly of the giantPleurodeles waltlgenome.</title>
        <authorList>
            <person name="Brown T."/>
            <person name="Elewa A."/>
            <person name="Iarovenko S."/>
            <person name="Subramanian E."/>
            <person name="Araus A.J."/>
            <person name="Petzold A."/>
            <person name="Susuki M."/>
            <person name="Suzuki K.-i.T."/>
            <person name="Hayashi T."/>
            <person name="Toyoda A."/>
            <person name="Oliveira C."/>
            <person name="Osipova E."/>
            <person name="Leigh N.D."/>
            <person name="Simon A."/>
            <person name="Yun M.H."/>
        </authorList>
    </citation>
    <scope>NUCLEOTIDE SEQUENCE</scope>
    <source>
        <strain evidence="2">20211129_DDA</strain>
        <tissue evidence="2">Liver</tissue>
    </source>
</reference>
<dbReference type="Proteomes" id="UP001066276">
    <property type="component" value="Chromosome 6"/>
</dbReference>
<gene>
    <name evidence="2" type="ORF">NDU88_007187</name>
</gene>
<evidence type="ECO:0008006" key="4">
    <source>
        <dbReference type="Google" id="ProtNLM"/>
    </source>
</evidence>
<dbReference type="AlphaFoldDB" id="A0AAV7QK56"/>
<evidence type="ECO:0000313" key="3">
    <source>
        <dbReference type="Proteomes" id="UP001066276"/>
    </source>
</evidence>
<dbReference type="EMBL" id="JANPWB010000010">
    <property type="protein sequence ID" value="KAJ1140849.1"/>
    <property type="molecule type" value="Genomic_DNA"/>
</dbReference>